<organism evidence="3 4">
    <name type="scientific">Sporichthya brevicatena</name>
    <dbReference type="NCBI Taxonomy" id="171442"/>
    <lineage>
        <taxon>Bacteria</taxon>
        <taxon>Bacillati</taxon>
        <taxon>Actinomycetota</taxon>
        <taxon>Actinomycetes</taxon>
        <taxon>Sporichthyales</taxon>
        <taxon>Sporichthyaceae</taxon>
        <taxon>Sporichthya</taxon>
    </lineage>
</organism>
<name>A0ABN1HAI3_9ACTN</name>
<dbReference type="InterPro" id="IPR051908">
    <property type="entry name" value="Ribosomal_N-acetyltransferase"/>
</dbReference>
<evidence type="ECO:0000313" key="3">
    <source>
        <dbReference type="EMBL" id="GAA0635621.1"/>
    </source>
</evidence>
<dbReference type="InterPro" id="IPR000182">
    <property type="entry name" value="GNAT_dom"/>
</dbReference>
<dbReference type="EMBL" id="BAAAHE010000049">
    <property type="protein sequence ID" value="GAA0635621.1"/>
    <property type="molecule type" value="Genomic_DNA"/>
</dbReference>
<dbReference type="InterPro" id="IPR016181">
    <property type="entry name" value="Acyl_CoA_acyltransferase"/>
</dbReference>
<proteinExistence type="predicted"/>
<dbReference type="PANTHER" id="PTHR43441">
    <property type="entry name" value="RIBOSOMAL-PROTEIN-SERINE ACETYLTRANSFERASE"/>
    <property type="match status" value="1"/>
</dbReference>
<accession>A0ABN1HAI3</accession>
<dbReference type="Proteomes" id="UP001500957">
    <property type="component" value="Unassembled WGS sequence"/>
</dbReference>
<dbReference type="Pfam" id="PF13302">
    <property type="entry name" value="Acetyltransf_3"/>
    <property type="match status" value="1"/>
</dbReference>
<dbReference type="PANTHER" id="PTHR43441:SF6">
    <property type="entry name" value="N-ACETYLTRANSFERASE DOMAIN-CONTAINING PROTEIN"/>
    <property type="match status" value="1"/>
</dbReference>
<dbReference type="Gene3D" id="3.40.630.30">
    <property type="match status" value="1"/>
</dbReference>
<sequence length="189" mass="19325">MTLGPGPETAETPDPGSGSLRARTSALMGGVFEPATIRTARLVLEPAGADVARAVLAGAGPPAARGWPGPDALQAFRFAVDFGGDPGWLVVRDGLVVGECGTHGPPDPDGVVEIRYGIAVAERGQGLGTEACAALTGWLLGRPGVSCVAASTDAAANSASRRVLERSGFVLDRLDGPLVWYRKERQPAG</sequence>
<evidence type="ECO:0000259" key="2">
    <source>
        <dbReference type="PROSITE" id="PS51186"/>
    </source>
</evidence>
<feature type="domain" description="N-acetyltransferase" evidence="2">
    <location>
        <begin position="35"/>
        <end position="186"/>
    </location>
</feature>
<feature type="region of interest" description="Disordered" evidence="1">
    <location>
        <begin position="1"/>
        <end position="22"/>
    </location>
</feature>
<dbReference type="PROSITE" id="PS51186">
    <property type="entry name" value="GNAT"/>
    <property type="match status" value="1"/>
</dbReference>
<dbReference type="SUPFAM" id="SSF55729">
    <property type="entry name" value="Acyl-CoA N-acyltransferases (Nat)"/>
    <property type="match status" value="1"/>
</dbReference>
<protein>
    <recommendedName>
        <fullName evidence="2">N-acetyltransferase domain-containing protein</fullName>
    </recommendedName>
</protein>
<dbReference type="CDD" id="cd04301">
    <property type="entry name" value="NAT_SF"/>
    <property type="match status" value="1"/>
</dbReference>
<keyword evidence="4" id="KW-1185">Reference proteome</keyword>
<evidence type="ECO:0000313" key="4">
    <source>
        <dbReference type="Proteomes" id="UP001500957"/>
    </source>
</evidence>
<comment type="caution">
    <text evidence="3">The sequence shown here is derived from an EMBL/GenBank/DDBJ whole genome shotgun (WGS) entry which is preliminary data.</text>
</comment>
<reference evidence="3 4" key="1">
    <citation type="journal article" date="2019" name="Int. J. Syst. Evol. Microbiol.">
        <title>The Global Catalogue of Microorganisms (GCM) 10K type strain sequencing project: providing services to taxonomists for standard genome sequencing and annotation.</title>
        <authorList>
            <consortium name="The Broad Institute Genomics Platform"/>
            <consortium name="The Broad Institute Genome Sequencing Center for Infectious Disease"/>
            <person name="Wu L."/>
            <person name="Ma J."/>
        </authorList>
    </citation>
    <scope>NUCLEOTIDE SEQUENCE [LARGE SCALE GENOMIC DNA]</scope>
    <source>
        <strain evidence="3 4">JCM 10671</strain>
    </source>
</reference>
<evidence type="ECO:0000256" key="1">
    <source>
        <dbReference type="SAM" id="MobiDB-lite"/>
    </source>
</evidence>
<gene>
    <name evidence="3" type="ORF">GCM10009547_44720</name>
</gene>